<protein>
    <submittedName>
        <fullName evidence="1">Uncharacterized protein</fullName>
    </submittedName>
</protein>
<proteinExistence type="predicted"/>
<keyword evidence="2" id="KW-1185">Reference proteome</keyword>
<reference evidence="1" key="1">
    <citation type="journal article" date="2020" name="Stud. Mycol.">
        <title>101 Dothideomycetes genomes: a test case for predicting lifestyles and emergence of pathogens.</title>
        <authorList>
            <person name="Haridas S."/>
            <person name="Albert R."/>
            <person name="Binder M."/>
            <person name="Bloem J."/>
            <person name="Labutti K."/>
            <person name="Salamov A."/>
            <person name="Andreopoulos B."/>
            <person name="Baker S."/>
            <person name="Barry K."/>
            <person name="Bills G."/>
            <person name="Bluhm B."/>
            <person name="Cannon C."/>
            <person name="Castanera R."/>
            <person name="Culley D."/>
            <person name="Daum C."/>
            <person name="Ezra D."/>
            <person name="Gonzalez J."/>
            <person name="Henrissat B."/>
            <person name="Kuo A."/>
            <person name="Liang C."/>
            <person name="Lipzen A."/>
            <person name="Lutzoni F."/>
            <person name="Magnuson J."/>
            <person name="Mondo S."/>
            <person name="Nolan M."/>
            <person name="Ohm R."/>
            <person name="Pangilinan J."/>
            <person name="Park H.-J."/>
            <person name="Ramirez L."/>
            <person name="Alfaro M."/>
            <person name="Sun H."/>
            <person name="Tritt A."/>
            <person name="Yoshinaga Y."/>
            <person name="Zwiers L.-H."/>
            <person name="Turgeon B."/>
            <person name="Goodwin S."/>
            <person name="Spatafora J."/>
            <person name="Crous P."/>
            <person name="Grigoriev I."/>
        </authorList>
    </citation>
    <scope>NUCLEOTIDE SEQUENCE</scope>
    <source>
        <strain evidence="1">CBS 116005</strain>
    </source>
</reference>
<name>A0A6G1LBT5_9PEZI</name>
<dbReference type="Proteomes" id="UP000799436">
    <property type="component" value="Unassembled WGS sequence"/>
</dbReference>
<evidence type="ECO:0000313" key="2">
    <source>
        <dbReference type="Proteomes" id="UP000799436"/>
    </source>
</evidence>
<dbReference type="AlphaFoldDB" id="A0A6G1LBT5"/>
<dbReference type="EMBL" id="ML995832">
    <property type="protein sequence ID" value="KAF2769684.1"/>
    <property type="molecule type" value="Genomic_DNA"/>
</dbReference>
<organism evidence="1 2">
    <name type="scientific">Teratosphaeria nubilosa</name>
    <dbReference type="NCBI Taxonomy" id="161662"/>
    <lineage>
        <taxon>Eukaryota</taxon>
        <taxon>Fungi</taxon>
        <taxon>Dikarya</taxon>
        <taxon>Ascomycota</taxon>
        <taxon>Pezizomycotina</taxon>
        <taxon>Dothideomycetes</taxon>
        <taxon>Dothideomycetidae</taxon>
        <taxon>Mycosphaerellales</taxon>
        <taxon>Teratosphaeriaceae</taxon>
        <taxon>Teratosphaeria</taxon>
    </lineage>
</organism>
<accession>A0A6G1LBT5</accession>
<gene>
    <name evidence="1" type="ORF">EJ03DRAFT_91825</name>
</gene>
<sequence>MILFLRCRVLPVVRFPVTPVTTQTLSRPSDLGGRKNCRKYQSLLEKSFTSGNTSKSLLHLDHVDVAKWGIDIVKARTVCHQSPLQFFGAVVTKLAWTLYCFTGIYVTDVSALLALMITGLPEVNAPVQLGLRQAFHHREIRAIISGVDYESGRDGAACTASRSLTLCIANKSFLTCRDIHRACRSRRIWSRTTPR</sequence>
<evidence type="ECO:0000313" key="1">
    <source>
        <dbReference type="EMBL" id="KAF2769684.1"/>
    </source>
</evidence>